<comment type="similarity">
    <text evidence="2">Belongs to the transposase 11 family.</text>
</comment>
<dbReference type="InterPro" id="IPR047959">
    <property type="entry name" value="Transpos_IS5"/>
</dbReference>
<dbReference type="PANTHER" id="PTHR35604">
    <property type="entry name" value="TRANSPOSASE INSH FOR INSERTION SEQUENCE ELEMENT IS5A-RELATED"/>
    <property type="match status" value="1"/>
</dbReference>
<protein>
    <submittedName>
        <fullName evidence="9">IS5 family transposase</fullName>
    </submittedName>
</protein>
<evidence type="ECO:0000259" key="7">
    <source>
        <dbReference type="Pfam" id="PF01609"/>
    </source>
</evidence>
<dbReference type="NCBIfam" id="NF033581">
    <property type="entry name" value="transpos_IS5_4"/>
    <property type="match status" value="1"/>
</dbReference>
<evidence type="ECO:0000256" key="6">
    <source>
        <dbReference type="SAM" id="MobiDB-lite"/>
    </source>
</evidence>
<dbReference type="AlphaFoldDB" id="A0AAE3N3G3"/>
<feature type="region of interest" description="Disordered" evidence="6">
    <location>
        <begin position="152"/>
        <end position="193"/>
    </location>
</feature>
<dbReference type="PANTHER" id="PTHR35604:SF2">
    <property type="entry name" value="TRANSPOSASE INSH FOR INSERTION SEQUENCE ELEMENT IS5A-RELATED"/>
    <property type="match status" value="1"/>
</dbReference>
<accession>A0AAE3N3G3</accession>
<organism evidence="9 10">
    <name type="scientific">Ectorhizobium quercum</name>
    <dbReference type="NCBI Taxonomy" id="2965071"/>
    <lineage>
        <taxon>Bacteria</taxon>
        <taxon>Pseudomonadati</taxon>
        <taxon>Pseudomonadota</taxon>
        <taxon>Alphaproteobacteria</taxon>
        <taxon>Hyphomicrobiales</taxon>
        <taxon>Rhizobiaceae</taxon>
        <taxon>Ectorhizobium</taxon>
    </lineage>
</organism>
<keyword evidence="10" id="KW-1185">Reference proteome</keyword>
<dbReference type="GO" id="GO:0006313">
    <property type="term" value="P:DNA transposition"/>
    <property type="evidence" value="ECO:0007669"/>
    <property type="project" value="InterPro"/>
</dbReference>
<feature type="domain" description="Transposase InsH N-terminal" evidence="8">
    <location>
        <begin position="15"/>
        <end position="110"/>
    </location>
</feature>
<gene>
    <name evidence="9" type="ORF">NOF55_12040</name>
</gene>
<comment type="caution">
    <text evidence="9">The sequence shown here is derived from an EMBL/GenBank/DDBJ whole genome shotgun (WGS) entry which is preliminary data.</text>
</comment>
<keyword evidence="4" id="KW-0238">DNA-binding</keyword>
<evidence type="ECO:0000313" key="9">
    <source>
        <dbReference type="EMBL" id="MCX8997832.1"/>
    </source>
</evidence>
<dbReference type="InterPro" id="IPR002559">
    <property type="entry name" value="Transposase_11"/>
</dbReference>
<sequence length="341" mass="38139">MSVRDGGQFSFVDALMPKGKGAGRLDRLSCVVKWHRFEKHLNRLRDDRSVGRPSYKPLVMFKALLLQSLYGLSDMELEEALCDRLSFKRFVGLALDETVPDHSTLCRFRNLLVGEALLDTLFGELDRQLDAAGLILRRGTMLDATIIETTAARPPEGRNGDLDAEAARADRDDPTDRVGREVSSDPDARFTRRKGKAGSVYGYKAHVGVDEGSGLIRRVVITPANVNDSVVADRLIIGDEACVLADSAYHTHAREQTLKDSGIKPRLMRRPNRHHRTLPPRLAQLNRLISRRRAAVETTFATLKHRMGLGMIRYRGLAKAQAQVLMAVIAFNMRRWVTMAA</sequence>
<dbReference type="Pfam" id="PF05598">
    <property type="entry name" value="DUF772"/>
    <property type="match status" value="1"/>
</dbReference>
<evidence type="ECO:0000256" key="1">
    <source>
        <dbReference type="ARBA" id="ARBA00003544"/>
    </source>
</evidence>
<proteinExistence type="inferred from homology"/>
<dbReference type="GO" id="GO:0003677">
    <property type="term" value="F:DNA binding"/>
    <property type="evidence" value="ECO:0007669"/>
    <property type="project" value="UniProtKB-KW"/>
</dbReference>
<evidence type="ECO:0000256" key="5">
    <source>
        <dbReference type="ARBA" id="ARBA00023172"/>
    </source>
</evidence>
<comment type="function">
    <text evidence="1">Involved in the transposition of the insertion sequence IS5.</text>
</comment>
<evidence type="ECO:0000256" key="4">
    <source>
        <dbReference type="ARBA" id="ARBA00023125"/>
    </source>
</evidence>
<evidence type="ECO:0000256" key="3">
    <source>
        <dbReference type="ARBA" id="ARBA00022578"/>
    </source>
</evidence>
<keyword evidence="5" id="KW-0233">DNA recombination</keyword>
<keyword evidence="3" id="KW-0815">Transposition</keyword>
<dbReference type="GO" id="GO:0004803">
    <property type="term" value="F:transposase activity"/>
    <property type="evidence" value="ECO:0007669"/>
    <property type="project" value="InterPro"/>
</dbReference>
<dbReference type="EMBL" id="JANFPI010000003">
    <property type="protein sequence ID" value="MCX8997832.1"/>
    <property type="molecule type" value="Genomic_DNA"/>
</dbReference>
<evidence type="ECO:0000313" key="10">
    <source>
        <dbReference type="Proteomes" id="UP001208771"/>
    </source>
</evidence>
<name>A0AAE3N3G3_9HYPH</name>
<reference evidence="9" key="1">
    <citation type="submission" date="2022-07" db="EMBL/GenBank/DDBJ databases">
        <title>Ectorhizobium quercum gen.nov., sp. nov.</title>
        <authorList>
            <person name="Ma T."/>
            <person name="Li Y."/>
        </authorList>
    </citation>
    <scope>NUCLEOTIDE SEQUENCE</scope>
    <source>
        <strain evidence="9">BDR2-2</strain>
    </source>
</reference>
<dbReference type="InterPro" id="IPR008490">
    <property type="entry name" value="Transposase_InsH_N"/>
</dbReference>
<dbReference type="Proteomes" id="UP001208771">
    <property type="component" value="Unassembled WGS sequence"/>
</dbReference>
<feature type="compositionally biased region" description="Basic and acidic residues" evidence="6">
    <location>
        <begin position="155"/>
        <end position="190"/>
    </location>
</feature>
<evidence type="ECO:0000256" key="2">
    <source>
        <dbReference type="ARBA" id="ARBA00010075"/>
    </source>
</evidence>
<dbReference type="RefSeq" id="WP_306411603.1">
    <property type="nucleotide sequence ID" value="NZ_JANFPI010000003.1"/>
</dbReference>
<feature type="domain" description="Transposase IS4-like" evidence="7">
    <location>
        <begin position="140"/>
        <end position="333"/>
    </location>
</feature>
<dbReference type="Pfam" id="PF01609">
    <property type="entry name" value="DDE_Tnp_1"/>
    <property type="match status" value="1"/>
</dbReference>
<evidence type="ECO:0000259" key="8">
    <source>
        <dbReference type="Pfam" id="PF05598"/>
    </source>
</evidence>